<dbReference type="EMBL" id="CM002926">
    <property type="protein sequence ID" value="KGN51882.1"/>
    <property type="molecule type" value="Genomic_DNA"/>
</dbReference>
<accession>A0A0A0KTX4</accession>
<evidence type="ECO:0000313" key="1">
    <source>
        <dbReference type="EMBL" id="KGN51882.1"/>
    </source>
</evidence>
<dbReference type="Gramene" id="KGN51882">
    <property type="protein sequence ID" value="KGN51882"/>
    <property type="gene ID" value="Csa_5G604270"/>
</dbReference>
<organism evidence="1 2">
    <name type="scientific">Cucumis sativus</name>
    <name type="common">Cucumber</name>
    <dbReference type="NCBI Taxonomy" id="3659"/>
    <lineage>
        <taxon>Eukaryota</taxon>
        <taxon>Viridiplantae</taxon>
        <taxon>Streptophyta</taxon>
        <taxon>Embryophyta</taxon>
        <taxon>Tracheophyta</taxon>
        <taxon>Spermatophyta</taxon>
        <taxon>Magnoliopsida</taxon>
        <taxon>eudicotyledons</taxon>
        <taxon>Gunneridae</taxon>
        <taxon>Pentapetalae</taxon>
        <taxon>rosids</taxon>
        <taxon>fabids</taxon>
        <taxon>Cucurbitales</taxon>
        <taxon>Cucurbitaceae</taxon>
        <taxon>Benincaseae</taxon>
        <taxon>Cucumis</taxon>
    </lineage>
</organism>
<dbReference type="AlphaFoldDB" id="A0A0A0KTX4"/>
<name>A0A0A0KTX4_CUCSA</name>
<protein>
    <submittedName>
        <fullName evidence="1">Uncharacterized protein</fullName>
    </submittedName>
</protein>
<sequence length="54" mass="5735">MAMVSACVKCGDTDFACSRPARHGVKVNEVPMVSVLTACAHLDALDKENGQMLI</sequence>
<reference evidence="1 2" key="1">
    <citation type="journal article" date="2009" name="Nat. Genet.">
        <title>The genome of the cucumber, Cucumis sativus L.</title>
        <authorList>
            <person name="Huang S."/>
            <person name="Li R."/>
            <person name="Zhang Z."/>
            <person name="Li L."/>
            <person name="Gu X."/>
            <person name="Fan W."/>
            <person name="Lucas W.J."/>
            <person name="Wang X."/>
            <person name="Xie B."/>
            <person name="Ni P."/>
            <person name="Ren Y."/>
            <person name="Zhu H."/>
            <person name="Li J."/>
            <person name="Lin K."/>
            <person name="Jin W."/>
            <person name="Fei Z."/>
            <person name="Li G."/>
            <person name="Staub J."/>
            <person name="Kilian A."/>
            <person name="van der Vossen E.A."/>
            <person name="Wu Y."/>
            <person name="Guo J."/>
            <person name="He J."/>
            <person name="Jia Z."/>
            <person name="Ren Y."/>
            <person name="Tian G."/>
            <person name="Lu Y."/>
            <person name="Ruan J."/>
            <person name="Qian W."/>
            <person name="Wang M."/>
            <person name="Huang Q."/>
            <person name="Li B."/>
            <person name="Xuan Z."/>
            <person name="Cao J."/>
            <person name="Asan"/>
            <person name="Wu Z."/>
            <person name="Zhang J."/>
            <person name="Cai Q."/>
            <person name="Bai Y."/>
            <person name="Zhao B."/>
            <person name="Han Y."/>
            <person name="Li Y."/>
            <person name="Li X."/>
            <person name="Wang S."/>
            <person name="Shi Q."/>
            <person name="Liu S."/>
            <person name="Cho W.K."/>
            <person name="Kim J.Y."/>
            <person name="Xu Y."/>
            <person name="Heller-Uszynska K."/>
            <person name="Miao H."/>
            <person name="Cheng Z."/>
            <person name="Zhang S."/>
            <person name="Wu J."/>
            <person name="Yang Y."/>
            <person name="Kang H."/>
            <person name="Li M."/>
            <person name="Liang H."/>
            <person name="Ren X."/>
            <person name="Shi Z."/>
            <person name="Wen M."/>
            <person name="Jian M."/>
            <person name="Yang H."/>
            <person name="Zhang G."/>
            <person name="Yang Z."/>
            <person name="Chen R."/>
            <person name="Liu S."/>
            <person name="Li J."/>
            <person name="Ma L."/>
            <person name="Liu H."/>
            <person name="Zhou Y."/>
            <person name="Zhao J."/>
            <person name="Fang X."/>
            <person name="Li G."/>
            <person name="Fang L."/>
            <person name="Li Y."/>
            <person name="Liu D."/>
            <person name="Zheng H."/>
            <person name="Zhang Y."/>
            <person name="Qin N."/>
            <person name="Li Z."/>
            <person name="Yang G."/>
            <person name="Yang S."/>
            <person name="Bolund L."/>
            <person name="Kristiansen K."/>
            <person name="Zheng H."/>
            <person name="Li S."/>
            <person name="Zhang X."/>
            <person name="Yang H."/>
            <person name="Wang J."/>
            <person name="Sun R."/>
            <person name="Zhang B."/>
            <person name="Jiang S."/>
            <person name="Wang J."/>
            <person name="Du Y."/>
            <person name="Li S."/>
        </authorList>
    </citation>
    <scope>NUCLEOTIDE SEQUENCE [LARGE SCALE GENOMIC DNA]</scope>
    <source>
        <strain evidence="2">cv. 9930</strain>
    </source>
</reference>
<reference evidence="1 2" key="3">
    <citation type="journal article" date="2010" name="BMC Genomics">
        <title>Transcriptome sequencing and comparative analysis of cucumber flowers with different sex types.</title>
        <authorList>
            <person name="Guo S."/>
            <person name="Zheng Y."/>
            <person name="Joung J.G."/>
            <person name="Liu S."/>
            <person name="Zhang Z."/>
            <person name="Crasta O.R."/>
            <person name="Sobral B.W."/>
            <person name="Xu Y."/>
            <person name="Huang S."/>
            <person name="Fei Z."/>
        </authorList>
    </citation>
    <scope>NUCLEOTIDE SEQUENCE [LARGE SCALE GENOMIC DNA]</scope>
    <source>
        <strain evidence="2">cv. 9930</strain>
    </source>
</reference>
<gene>
    <name evidence="1" type="ORF">Csa_5G604270</name>
</gene>
<proteinExistence type="predicted"/>
<reference evidence="1 2" key="2">
    <citation type="journal article" date="2009" name="PLoS ONE">
        <title>An integrated genetic and cytogenetic map of the cucumber genome.</title>
        <authorList>
            <person name="Ren Y."/>
            <person name="Zhang Z."/>
            <person name="Liu J."/>
            <person name="Staub J.E."/>
            <person name="Han Y."/>
            <person name="Cheng Z."/>
            <person name="Li X."/>
            <person name="Lu J."/>
            <person name="Miao H."/>
            <person name="Kang H."/>
            <person name="Xie B."/>
            <person name="Gu X."/>
            <person name="Wang X."/>
            <person name="Du Y."/>
            <person name="Jin W."/>
            <person name="Huang S."/>
        </authorList>
    </citation>
    <scope>NUCLEOTIDE SEQUENCE [LARGE SCALE GENOMIC DNA]</scope>
    <source>
        <strain evidence="2">cv. 9930</strain>
    </source>
</reference>
<evidence type="ECO:0000313" key="2">
    <source>
        <dbReference type="Proteomes" id="UP000029981"/>
    </source>
</evidence>
<keyword evidence="2" id="KW-1185">Reference proteome</keyword>
<reference evidence="1 2" key="4">
    <citation type="journal article" date="2011" name="BMC Genomics">
        <title>RNA-Seq improves annotation of protein-coding genes in the cucumber genome.</title>
        <authorList>
            <person name="Li Z."/>
            <person name="Zhang Z."/>
            <person name="Yan P."/>
            <person name="Huang S."/>
            <person name="Fei Z."/>
            <person name="Lin K."/>
        </authorList>
    </citation>
    <scope>NUCLEOTIDE SEQUENCE [LARGE SCALE GENOMIC DNA]</scope>
    <source>
        <strain evidence="2">cv. 9930</strain>
    </source>
</reference>
<dbReference type="Proteomes" id="UP000029981">
    <property type="component" value="Chromosome 5"/>
</dbReference>